<dbReference type="Proteomes" id="UP001500738">
    <property type="component" value="Unassembled WGS sequence"/>
</dbReference>
<sequence>MRQEILPPLPANPEAMDEIAADELPEELAFTPVEQQAKRWSGINAQKQRLFIAQLAATGAVSIAAKAIGHSTSALYQLRKRDGAESFAAAWDRAVEAGARRVADLLMEYAIYGVPETISKRGRVILERRRPNVRAMQHIAASRFPASFGGIDPADGRPATAIPHAVRRLRETWRAEWEAERQAAQQAEMRDHAERARRQETELDDRLRTIRTGYQRGISHDPVKRAAWDLLAGPGTDWDALRREDAYINPQKHEWHIYHPDMILPFAAGAGHIDWQAHEGGDLSHPNPPPAACVPGAEGGEEDEFWFKRYEDHIVEGEARDPDPAAAPATAAAGVTRDDLRRAARTLRDRAEAWQAARRPVYQHPHGFLADTSQWGGATGIERYTARRRIERTIAELEREWNAAYSEESWAAWKAGDGAAAKTDSAGGEQ</sequence>
<proteinExistence type="predicted"/>
<keyword evidence="3" id="KW-1185">Reference proteome</keyword>
<accession>A0ABP3XNJ7</accession>
<name>A0ABP3XNJ7_9SPHN</name>
<organism evidence="2 3">
    <name type="scientific">Sphingopyxis soli</name>
    <dbReference type="NCBI Taxonomy" id="592051"/>
    <lineage>
        <taxon>Bacteria</taxon>
        <taxon>Pseudomonadati</taxon>
        <taxon>Pseudomonadota</taxon>
        <taxon>Alphaproteobacteria</taxon>
        <taxon>Sphingomonadales</taxon>
        <taxon>Sphingomonadaceae</taxon>
        <taxon>Sphingopyxis</taxon>
    </lineage>
</organism>
<dbReference type="EMBL" id="BAAAFE010000017">
    <property type="protein sequence ID" value="GAA0867376.1"/>
    <property type="molecule type" value="Genomic_DNA"/>
</dbReference>
<comment type="caution">
    <text evidence="2">The sequence shown here is derived from an EMBL/GenBank/DDBJ whole genome shotgun (WGS) entry which is preliminary data.</text>
</comment>
<dbReference type="RefSeq" id="WP_215350477.1">
    <property type="nucleotide sequence ID" value="NZ_BAAAFE010000017.1"/>
</dbReference>
<gene>
    <name evidence="2" type="ORF">GCM10009115_34980</name>
</gene>
<reference evidence="3" key="1">
    <citation type="journal article" date="2019" name="Int. J. Syst. Evol. Microbiol.">
        <title>The Global Catalogue of Microorganisms (GCM) 10K type strain sequencing project: providing services to taxonomists for standard genome sequencing and annotation.</title>
        <authorList>
            <consortium name="The Broad Institute Genomics Platform"/>
            <consortium name="The Broad Institute Genome Sequencing Center for Infectious Disease"/>
            <person name="Wu L."/>
            <person name="Ma J."/>
        </authorList>
    </citation>
    <scope>NUCLEOTIDE SEQUENCE [LARGE SCALE GENOMIC DNA]</scope>
    <source>
        <strain evidence="3">JCM 15910</strain>
    </source>
</reference>
<evidence type="ECO:0000256" key="1">
    <source>
        <dbReference type="SAM" id="MobiDB-lite"/>
    </source>
</evidence>
<evidence type="ECO:0000313" key="2">
    <source>
        <dbReference type="EMBL" id="GAA0867376.1"/>
    </source>
</evidence>
<feature type="region of interest" description="Disordered" evidence="1">
    <location>
        <begin position="277"/>
        <end position="298"/>
    </location>
</feature>
<evidence type="ECO:0000313" key="3">
    <source>
        <dbReference type="Proteomes" id="UP001500738"/>
    </source>
</evidence>
<protein>
    <submittedName>
        <fullName evidence="2">Uncharacterized protein</fullName>
    </submittedName>
</protein>